<reference evidence="2" key="2">
    <citation type="submission" date="2021-09" db="EMBL/GenBank/DDBJ databases">
        <authorList>
            <person name="Jia N."/>
            <person name="Wang J."/>
            <person name="Shi W."/>
            <person name="Du L."/>
            <person name="Sun Y."/>
            <person name="Zhan W."/>
            <person name="Jiang J."/>
            <person name="Wang Q."/>
            <person name="Zhang B."/>
            <person name="Ji P."/>
            <person name="Sakyi L.B."/>
            <person name="Cui X."/>
            <person name="Yuan T."/>
            <person name="Jiang B."/>
            <person name="Yang W."/>
            <person name="Lam T.T.-Y."/>
            <person name="Chang Q."/>
            <person name="Ding S."/>
            <person name="Wang X."/>
            <person name="Zhu J."/>
            <person name="Ruan X."/>
            <person name="Zhao L."/>
            <person name="Wei J."/>
            <person name="Que T."/>
            <person name="Du C."/>
            <person name="Cheng J."/>
            <person name="Dai P."/>
            <person name="Han X."/>
            <person name="Huang E."/>
            <person name="Gao Y."/>
            <person name="Liu J."/>
            <person name="Shao H."/>
            <person name="Ye R."/>
            <person name="Li L."/>
            <person name="Wei W."/>
            <person name="Wang X."/>
            <person name="Wang C."/>
            <person name="Huo Q."/>
            <person name="Li W."/>
            <person name="Guo W."/>
            <person name="Chen H."/>
            <person name="Chen S."/>
            <person name="Zhou L."/>
            <person name="Zhou L."/>
            <person name="Ni X."/>
            <person name="Tian J."/>
            <person name="Zhou Y."/>
            <person name="Sheng Y."/>
            <person name="Liu T."/>
            <person name="Pan Y."/>
            <person name="Xia L."/>
            <person name="Li J."/>
            <person name="Zhao F."/>
            <person name="Cao W."/>
        </authorList>
    </citation>
    <scope>NUCLEOTIDE SEQUENCE</scope>
    <source>
        <strain evidence="2">Rmic-2018</strain>
        <tissue evidence="2">Larvae</tissue>
    </source>
</reference>
<feature type="region of interest" description="Disordered" evidence="1">
    <location>
        <begin position="151"/>
        <end position="171"/>
    </location>
</feature>
<evidence type="ECO:0000256" key="1">
    <source>
        <dbReference type="SAM" id="MobiDB-lite"/>
    </source>
</evidence>
<evidence type="ECO:0000313" key="3">
    <source>
        <dbReference type="Proteomes" id="UP000821866"/>
    </source>
</evidence>
<dbReference type="EMBL" id="JABSTU010000009">
    <property type="protein sequence ID" value="KAH8022515.1"/>
    <property type="molecule type" value="Genomic_DNA"/>
</dbReference>
<accession>A0A9J6DKH6</accession>
<gene>
    <name evidence="2" type="ORF">HPB51_025078</name>
</gene>
<reference evidence="2" key="1">
    <citation type="journal article" date="2020" name="Cell">
        <title>Large-Scale Comparative Analyses of Tick Genomes Elucidate Their Genetic Diversity and Vector Capacities.</title>
        <authorList>
            <consortium name="Tick Genome and Microbiome Consortium (TIGMIC)"/>
            <person name="Jia N."/>
            <person name="Wang J."/>
            <person name="Shi W."/>
            <person name="Du L."/>
            <person name="Sun Y."/>
            <person name="Zhan W."/>
            <person name="Jiang J.F."/>
            <person name="Wang Q."/>
            <person name="Zhang B."/>
            <person name="Ji P."/>
            <person name="Bell-Sakyi L."/>
            <person name="Cui X.M."/>
            <person name="Yuan T.T."/>
            <person name="Jiang B.G."/>
            <person name="Yang W.F."/>
            <person name="Lam T.T."/>
            <person name="Chang Q.C."/>
            <person name="Ding S.J."/>
            <person name="Wang X.J."/>
            <person name="Zhu J.G."/>
            <person name="Ruan X.D."/>
            <person name="Zhao L."/>
            <person name="Wei J.T."/>
            <person name="Ye R.Z."/>
            <person name="Que T.C."/>
            <person name="Du C.H."/>
            <person name="Zhou Y.H."/>
            <person name="Cheng J.X."/>
            <person name="Dai P.F."/>
            <person name="Guo W.B."/>
            <person name="Han X.H."/>
            <person name="Huang E.J."/>
            <person name="Li L.F."/>
            <person name="Wei W."/>
            <person name="Gao Y.C."/>
            <person name="Liu J.Z."/>
            <person name="Shao H.Z."/>
            <person name="Wang X."/>
            <person name="Wang C.C."/>
            <person name="Yang T.C."/>
            <person name="Huo Q.B."/>
            <person name="Li W."/>
            <person name="Chen H.Y."/>
            <person name="Chen S.E."/>
            <person name="Zhou L.G."/>
            <person name="Ni X.B."/>
            <person name="Tian J.H."/>
            <person name="Sheng Y."/>
            <person name="Liu T."/>
            <person name="Pan Y.S."/>
            <person name="Xia L.Y."/>
            <person name="Li J."/>
            <person name="Zhao F."/>
            <person name="Cao W.C."/>
        </authorList>
    </citation>
    <scope>NUCLEOTIDE SEQUENCE</scope>
    <source>
        <strain evidence="2">Rmic-2018</strain>
    </source>
</reference>
<dbReference type="Proteomes" id="UP000821866">
    <property type="component" value="Chromosome 7"/>
</dbReference>
<name>A0A9J6DKH6_RHIMP</name>
<comment type="caution">
    <text evidence="2">The sequence shown here is derived from an EMBL/GenBank/DDBJ whole genome shotgun (WGS) entry which is preliminary data.</text>
</comment>
<dbReference type="AlphaFoldDB" id="A0A9J6DKH6"/>
<keyword evidence="3" id="KW-1185">Reference proteome</keyword>
<evidence type="ECO:0000313" key="2">
    <source>
        <dbReference type="EMBL" id="KAH8022515.1"/>
    </source>
</evidence>
<sequence>MFQPARAWQPQFDPPLPPFQTSRLESWFEEFAAALDSNSICIQASMYEIIDYHLPQDLKRRLAYLSWSPHPYDDLRDAVLQFYGIKRDGRHPPASINPLTERHSNPEYTTPPLDVPVLTPESQPPLSVTGSTRAAAPGAVGFSAAAYPPAPTAPGNPTIPAKPADPATESVPVPTAVEARDNNPTINRKLAAALHVVSFPNTAAPAAQTLADCQPDYYFSTNVSRGSQCFQDLLA</sequence>
<protein>
    <submittedName>
        <fullName evidence="2">Uncharacterized protein</fullName>
    </submittedName>
</protein>
<proteinExistence type="predicted"/>
<organism evidence="2 3">
    <name type="scientific">Rhipicephalus microplus</name>
    <name type="common">Cattle tick</name>
    <name type="synonym">Boophilus microplus</name>
    <dbReference type="NCBI Taxonomy" id="6941"/>
    <lineage>
        <taxon>Eukaryota</taxon>
        <taxon>Metazoa</taxon>
        <taxon>Ecdysozoa</taxon>
        <taxon>Arthropoda</taxon>
        <taxon>Chelicerata</taxon>
        <taxon>Arachnida</taxon>
        <taxon>Acari</taxon>
        <taxon>Parasitiformes</taxon>
        <taxon>Ixodida</taxon>
        <taxon>Ixodoidea</taxon>
        <taxon>Ixodidae</taxon>
        <taxon>Rhipicephalinae</taxon>
        <taxon>Rhipicephalus</taxon>
        <taxon>Boophilus</taxon>
    </lineage>
</organism>